<evidence type="ECO:0000256" key="4">
    <source>
        <dbReference type="ARBA" id="ARBA00023136"/>
    </source>
</evidence>
<dbReference type="EMBL" id="OU900100">
    <property type="protein sequence ID" value="CAG9864083.1"/>
    <property type="molecule type" value="Genomic_DNA"/>
</dbReference>
<dbReference type="GO" id="GO:0005886">
    <property type="term" value="C:plasma membrane"/>
    <property type="evidence" value="ECO:0007669"/>
    <property type="project" value="TreeGrafter"/>
</dbReference>
<sequence length="291" mass="32964">MASLKWKKAFCIAYSGFLFFTGVLLIVFSAILLYRIFHHYDFITSSTTGPLIFLIILGNLHLILTWLGVKATTREHNFHIYLFMFFTLMLLVSEFTIGVWSMVLWDSVGVPSTDLLTQVFNGVLKEEIYSKSWSQVQSDLQCCGLHGPQDYELYPKEGAVQLSYLSCKNNEVTNPNGEIVPYKDGCEDVFVGYVEFILIESAIMGFLAAIFQGFGLFVLVSFYRTLREERTRRSARMSELQRQLSVQSQEMLPPVAVHQPVLEAQPGVATPLHPDTPTHPPSYAPNETEKV</sequence>
<evidence type="ECO:0008006" key="9">
    <source>
        <dbReference type="Google" id="ProtNLM"/>
    </source>
</evidence>
<dbReference type="CDD" id="cd03127">
    <property type="entry name" value="tetraspanin_LEL"/>
    <property type="match status" value="1"/>
</dbReference>
<dbReference type="AlphaFoldDB" id="A0A9N9U0C1"/>
<dbReference type="PANTHER" id="PTHR19282:SF544">
    <property type="entry name" value="TETRASPANIN"/>
    <property type="match status" value="1"/>
</dbReference>
<feature type="region of interest" description="Disordered" evidence="5">
    <location>
        <begin position="266"/>
        <end position="291"/>
    </location>
</feature>
<accession>A0A9N9U0C1</accession>
<keyword evidence="2 6" id="KW-0812">Transmembrane</keyword>
<evidence type="ECO:0000313" key="8">
    <source>
        <dbReference type="Proteomes" id="UP001153712"/>
    </source>
</evidence>
<name>A0A9N9U0C1_PHYSR</name>
<dbReference type="Proteomes" id="UP001153712">
    <property type="component" value="Chromosome 7"/>
</dbReference>
<dbReference type="OrthoDB" id="6239677at2759"/>
<organism evidence="7 8">
    <name type="scientific">Phyllotreta striolata</name>
    <name type="common">Striped flea beetle</name>
    <name type="synonym">Crioceris striolata</name>
    <dbReference type="NCBI Taxonomy" id="444603"/>
    <lineage>
        <taxon>Eukaryota</taxon>
        <taxon>Metazoa</taxon>
        <taxon>Ecdysozoa</taxon>
        <taxon>Arthropoda</taxon>
        <taxon>Hexapoda</taxon>
        <taxon>Insecta</taxon>
        <taxon>Pterygota</taxon>
        <taxon>Neoptera</taxon>
        <taxon>Endopterygota</taxon>
        <taxon>Coleoptera</taxon>
        <taxon>Polyphaga</taxon>
        <taxon>Cucujiformia</taxon>
        <taxon>Chrysomeloidea</taxon>
        <taxon>Chrysomelidae</taxon>
        <taxon>Galerucinae</taxon>
        <taxon>Alticini</taxon>
        <taxon>Phyllotreta</taxon>
    </lineage>
</organism>
<feature type="transmembrane region" description="Helical" evidence="6">
    <location>
        <begin position="81"/>
        <end position="105"/>
    </location>
</feature>
<evidence type="ECO:0000256" key="1">
    <source>
        <dbReference type="ARBA" id="ARBA00004141"/>
    </source>
</evidence>
<dbReference type="InterPro" id="IPR008952">
    <property type="entry name" value="Tetraspanin_EC2_sf"/>
</dbReference>
<comment type="subcellular location">
    <subcellularLocation>
        <location evidence="1">Membrane</location>
        <topology evidence="1">Multi-pass membrane protein</topology>
    </subcellularLocation>
</comment>
<dbReference type="InterPro" id="IPR018499">
    <property type="entry name" value="Tetraspanin/Peripherin"/>
</dbReference>
<proteinExistence type="predicted"/>
<keyword evidence="8" id="KW-1185">Reference proteome</keyword>
<protein>
    <recommendedName>
        <fullName evidence="9">Tetraspanin</fullName>
    </recommendedName>
</protein>
<evidence type="ECO:0000256" key="3">
    <source>
        <dbReference type="ARBA" id="ARBA00022989"/>
    </source>
</evidence>
<evidence type="ECO:0000256" key="5">
    <source>
        <dbReference type="SAM" id="MobiDB-lite"/>
    </source>
</evidence>
<dbReference type="PANTHER" id="PTHR19282">
    <property type="entry name" value="TETRASPANIN"/>
    <property type="match status" value="1"/>
</dbReference>
<dbReference type="Pfam" id="PF00335">
    <property type="entry name" value="Tetraspanin"/>
    <property type="match status" value="1"/>
</dbReference>
<keyword evidence="4 6" id="KW-0472">Membrane</keyword>
<evidence type="ECO:0000256" key="2">
    <source>
        <dbReference type="ARBA" id="ARBA00022692"/>
    </source>
</evidence>
<evidence type="ECO:0000313" key="7">
    <source>
        <dbReference type="EMBL" id="CAG9864083.1"/>
    </source>
</evidence>
<reference evidence="7" key="1">
    <citation type="submission" date="2022-01" db="EMBL/GenBank/DDBJ databases">
        <authorList>
            <person name="King R."/>
        </authorList>
    </citation>
    <scope>NUCLEOTIDE SEQUENCE</scope>
</reference>
<feature type="transmembrane region" description="Helical" evidence="6">
    <location>
        <begin position="202"/>
        <end position="223"/>
    </location>
</feature>
<keyword evidence="3 6" id="KW-1133">Transmembrane helix</keyword>
<dbReference type="Gene3D" id="1.10.1450.10">
    <property type="entry name" value="Tetraspanin"/>
    <property type="match status" value="1"/>
</dbReference>
<feature type="transmembrane region" description="Helical" evidence="6">
    <location>
        <begin position="12"/>
        <end position="37"/>
    </location>
</feature>
<evidence type="ECO:0000256" key="6">
    <source>
        <dbReference type="SAM" id="Phobius"/>
    </source>
</evidence>
<dbReference type="SUPFAM" id="SSF48652">
    <property type="entry name" value="Tetraspanin"/>
    <property type="match status" value="1"/>
</dbReference>
<gene>
    <name evidence="7" type="ORF">PHYEVI_LOCUS10340</name>
</gene>
<feature type="transmembrane region" description="Helical" evidence="6">
    <location>
        <begin position="49"/>
        <end position="69"/>
    </location>
</feature>